<dbReference type="EMBL" id="VAPN01000001">
    <property type="protein sequence ID" value="TLR86401.1"/>
    <property type="molecule type" value="Genomic_DNA"/>
</dbReference>
<organism evidence="1 2">
    <name type="scientific">Helicobacter pylori</name>
    <name type="common">Campylobacter pylori</name>
    <dbReference type="NCBI Taxonomy" id="210"/>
    <lineage>
        <taxon>Bacteria</taxon>
        <taxon>Pseudomonadati</taxon>
        <taxon>Campylobacterota</taxon>
        <taxon>Epsilonproteobacteria</taxon>
        <taxon>Campylobacterales</taxon>
        <taxon>Helicobacteraceae</taxon>
        <taxon>Helicobacter</taxon>
    </lineage>
</organism>
<dbReference type="Proteomes" id="UP000306692">
    <property type="component" value="Unassembled WGS sequence"/>
</dbReference>
<name>A0AB74KN60_HELPX</name>
<dbReference type="AlphaFoldDB" id="A0AB74KN60"/>
<dbReference type="RefSeq" id="WP_094193396.1">
    <property type="nucleotide sequence ID" value="NZ_VAPN01000001.1"/>
</dbReference>
<evidence type="ECO:0000313" key="2">
    <source>
        <dbReference type="Proteomes" id="UP000306692"/>
    </source>
</evidence>
<protein>
    <submittedName>
        <fullName evidence="1">Uncharacterized protein</fullName>
    </submittedName>
</protein>
<comment type="caution">
    <text evidence="1">The sequence shown here is derived from an EMBL/GenBank/DDBJ whole genome shotgun (WGS) entry which is preliminary data.</text>
</comment>
<evidence type="ECO:0000313" key="1">
    <source>
        <dbReference type="EMBL" id="TLR86401.1"/>
    </source>
</evidence>
<gene>
    <name evidence="1" type="ORF">EGM89_01540</name>
</gene>
<proteinExistence type="predicted"/>
<reference evidence="1 2" key="1">
    <citation type="submission" date="2018-11" db="EMBL/GenBank/DDBJ databases">
        <title>The project aimed at sequencing of H. pylori N6 laboratory stock and two of its isogenic mutants deficient in activity of a serine protease HtrA in order to find the possible suppressor mutations.</title>
        <authorList>
            <person name="Strapagiel D."/>
            <person name="Lach J."/>
            <person name="Zarzecka U."/>
            <person name="Backert S."/>
            <person name="Pawlik A."/>
        </authorList>
    </citation>
    <scope>NUCLEOTIDE SEQUENCE [LARGE SCALE GENOMIC DNA]</scope>
    <source>
        <strain evidence="1 2">N6</strain>
    </source>
</reference>
<sequence>MVEGIKVGGLVLALCPCNGDFIGFECLKARLIPHALKKALLWGCRGKISPLIKYSIIKF</sequence>
<accession>A0AB74KN60</accession>